<dbReference type="GO" id="GO:0016757">
    <property type="term" value="F:glycosyltransferase activity"/>
    <property type="evidence" value="ECO:0007669"/>
    <property type="project" value="UniProtKB-UniRule"/>
</dbReference>
<evidence type="ECO:0000256" key="4">
    <source>
        <dbReference type="ARBA" id="ARBA00022679"/>
    </source>
</evidence>
<sequence length="647" mass="72877">ETEIPGNPQQKRPLCKGNHWKSYQAIVLILLSVGFVVTYRLGQISWRLSKRTQTFMKNTKEVKDLVFWDGDPIPKGCPHWQRCDSHDGAFVYSAHYDDRPRPPVIRVVGLARLPLLYRDVSCHFYGSDDGKISRTAKGQLTSVQRRHTYCCAFVICPLEDADGHPFAVAVDSGSSSLETFLIVHYSQKRNHSKDDWETFRKAPSSESQRAVPGNKSVGNVFNERSGSNSSHTTARNTDNIIKSKATSYDWNVTRTEHSSESPTGNPRNDSLAVSTNISLGNVFNEKSGSNSSNTTARNTDSITKSKAASYYWNVTRTEHSSESPTGNPRNDSLAVSANISLGNVFNEKSGSNSSHTTARNTDSITKTKAKNYEWNITRCFPALHSKYDNHIQIAEMVAASVVMGVDHFVFYVQNVGPSVLKGVGLAEVYPWNLNPSHKFSMHYMGQYSAIQDCVYRHLRSSRYVLLGDVDELFVPRSHHNLLPLLDAYFAKGTACGAYLFLNTFFDPRLPTELPPTDRRSRAFIQQHSLPALSHPNRYQKIYRRTERSKPAVDPSKIVVGSVHVIDQFVRGFRSCTMPKGSGLLHHYRIAYLNEVGNTVTKDRHLWRYADAIVKWTRRLLDRFNDEAIDTSGPVLSTSNKDTIQKLF</sequence>
<evidence type="ECO:0000256" key="1">
    <source>
        <dbReference type="ARBA" id="ARBA00004167"/>
    </source>
</evidence>
<evidence type="ECO:0000256" key="2">
    <source>
        <dbReference type="ARBA" id="ARBA00007647"/>
    </source>
</evidence>
<keyword evidence="11" id="KW-1185">Reference proteome</keyword>
<evidence type="ECO:0000256" key="3">
    <source>
        <dbReference type="ARBA" id="ARBA00022676"/>
    </source>
</evidence>
<evidence type="ECO:0000313" key="10">
    <source>
        <dbReference type="EMBL" id="KAK7492134.1"/>
    </source>
</evidence>
<name>A0ABD0KY44_9CAEN</name>
<evidence type="ECO:0000256" key="9">
    <source>
        <dbReference type="SAM" id="MobiDB-lite"/>
    </source>
</evidence>
<comment type="caution">
    <text evidence="10">The sequence shown here is derived from an EMBL/GenBank/DDBJ whole genome shotgun (WGS) entry which is preliminary data.</text>
</comment>
<comment type="similarity">
    <text evidence="2 8">Belongs to the glycosyltransferase 92 family.</text>
</comment>
<organism evidence="10 11">
    <name type="scientific">Batillaria attramentaria</name>
    <dbReference type="NCBI Taxonomy" id="370345"/>
    <lineage>
        <taxon>Eukaryota</taxon>
        <taxon>Metazoa</taxon>
        <taxon>Spiralia</taxon>
        <taxon>Lophotrochozoa</taxon>
        <taxon>Mollusca</taxon>
        <taxon>Gastropoda</taxon>
        <taxon>Caenogastropoda</taxon>
        <taxon>Sorbeoconcha</taxon>
        <taxon>Cerithioidea</taxon>
        <taxon>Batillariidae</taxon>
        <taxon>Batillaria</taxon>
    </lineage>
</organism>
<dbReference type="GO" id="GO:0016020">
    <property type="term" value="C:membrane"/>
    <property type="evidence" value="ECO:0007669"/>
    <property type="project" value="UniProtKB-SubCell"/>
</dbReference>
<accession>A0ABD0KY44</accession>
<evidence type="ECO:0000256" key="6">
    <source>
        <dbReference type="ARBA" id="ARBA00022989"/>
    </source>
</evidence>
<dbReference type="AlphaFoldDB" id="A0ABD0KY44"/>
<dbReference type="PANTHER" id="PTHR21461">
    <property type="entry name" value="GLYCOSYLTRANSFERASE FAMILY 92 PROTEIN"/>
    <property type="match status" value="1"/>
</dbReference>
<feature type="region of interest" description="Disordered" evidence="9">
    <location>
        <begin position="201"/>
        <end position="240"/>
    </location>
</feature>
<evidence type="ECO:0000256" key="7">
    <source>
        <dbReference type="ARBA" id="ARBA00023136"/>
    </source>
</evidence>
<keyword evidence="7 8" id="KW-0472">Membrane</keyword>
<reference evidence="10 11" key="1">
    <citation type="journal article" date="2023" name="Sci. Data">
        <title>Genome assembly of the Korean intertidal mud-creeper Batillaria attramentaria.</title>
        <authorList>
            <person name="Patra A.K."/>
            <person name="Ho P.T."/>
            <person name="Jun S."/>
            <person name="Lee S.J."/>
            <person name="Kim Y."/>
            <person name="Won Y.J."/>
        </authorList>
    </citation>
    <scope>NUCLEOTIDE SEQUENCE [LARGE SCALE GENOMIC DNA]</scope>
    <source>
        <strain evidence="10">Wonlab-2016</strain>
    </source>
</reference>
<feature type="non-terminal residue" evidence="10">
    <location>
        <position position="1"/>
    </location>
</feature>
<protein>
    <recommendedName>
        <fullName evidence="8">Glycosyltransferase family 92 protein</fullName>
        <ecNumber evidence="8">2.4.1.-</ecNumber>
    </recommendedName>
</protein>
<dbReference type="Proteomes" id="UP001519460">
    <property type="component" value="Unassembled WGS sequence"/>
</dbReference>
<keyword evidence="3 8" id="KW-0328">Glycosyltransferase</keyword>
<keyword evidence="4 8" id="KW-0808">Transferase</keyword>
<comment type="subcellular location">
    <subcellularLocation>
        <location evidence="1">Membrane</location>
        <topology evidence="1">Single-pass membrane protein</topology>
    </subcellularLocation>
</comment>
<feature type="compositionally biased region" description="Polar residues" evidence="9">
    <location>
        <begin position="216"/>
        <end position="240"/>
    </location>
</feature>
<keyword evidence="6 8" id="KW-1133">Transmembrane helix</keyword>
<dbReference type="EC" id="2.4.1.-" evidence="8"/>
<feature type="transmembrane region" description="Helical" evidence="8">
    <location>
        <begin position="22"/>
        <end position="41"/>
    </location>
</feature>
<feature type="region of interest" description="Disordered" evidence="9">
    <location>
        <begin position="252"/>
        <end position="272"/>
    </location>
</feature>
<dbReference type="InterPro" id="IPR008166">
    <property type="entry name" value="Glyco_transf_92"/>
</dbReference>
<keyword evidence="5 8" id="KW-0812">Transmembrane</keyword>
<feature type="compositionally biased region" description="Polar residues" evidence="9">
    <location>
        <begin position="260"/>
        <end position="272"/>
    </location>
</feature>
<dbReference type="Pfam" id="PF01697">
    <property type="entry name" value="Glyco_transf_92"/>
    <property type="match status" value="1"/>
</dbReference>
<evidence type="ECO:0000256" key="5">
    <source>
        <dbReference type="ARBA" id="ARBA00022692"/>
    </source>
</evidence>
<dbReference type="PANTHER" id="PTHR21461:SF69">
    <property type="entry name" value="GLYCOSYLTRANSFERASE FAMILY 92 PROTEIN"/>
    <property type="match status" value="1"/>
</dbReference>
<dbReference type="EMBL" id="JACVVK020000106">
    <property type="protein sequence ID" value="KAK7492134.1"/>
    <property type="molecule type" value="Genomic_DNA"/>
</dbReference>
<evidence type="ECO:0000313" key="11">
    <source>
        <dbReference type="Proteomes" id="UP001519460"/>
    </source>
</evidence>
<proteinExistence type="inferred from homology"/>
<gene>
    <name evidence="10" type="ORF">BaRGS_00016608</name>
</gene>
<evidence type="ECO:0000256" key="8">
    <source>
        <dbReference type="RuleBase" id="RU366017"/>
    </source>
</evidence>